<proteinExistence type="predicted"/>
<reference evidence="1 2" key="1">
    <citation type="submission" date="2020-01" db="EMBL/GenBank/DDBJ databases">
        <title>Insect and environment-associated Actinomycetes.</title>
        <authorList>
            <person name="Currrie C."/>
            <person name="Chevrette M."/>
            <person name="Carlson C."/>
            <person name="Stubbendieck R."/>
            <person name="Wendt-Pienkowski E."/>
        </authorList>
    </citation>
    <scope>NUCLEOTIDE SEQUENCE [LARGE SCALE GENOMIC DNA]</scope>
    <source>
        <strain evidence="1 2">SID7739</strain>
    </source>
</reference>
<dbReference type="AlphaFoldDB" id="A0A6G3TKN3"/>
<evidence type="ECO:0000313" key="2">
    <source>
        <dbReference type="Proteomes" id="UP000475666"/>
    </source>
</evidence>
<organism evidence="1 2">
    <name type="scientific">Streptomyces rubrogriseus</name>
    <dbReference type="NCBI Taxonomy" id="194673"/>
    <lineage>
        <taxon>Bacteria</taxon>
        <taxon>Bacillati</taxon>
        <taxon>Actinomycetota</taxon>
        <taxon>Actinomycetes</taxon>
        <taxon>Kitasatosporales</taxon>
        <taxon>Streptomycetaceae</taxon>
        <taxon>Streptomyces</taxon>
        <taxon>Streptomyces violaceoruber group</taxon>
    </lineage>
</organism>
<protein>
    <submittedName>
        <fullName evidence="1">Uncharacterized protein</fullName>
    </submittedName>
</protein>
<sequence length="399" mass="44352">MSYAPVELAVLQRNDREGRAPGSGSRVPDRMPHCVMLKIMLCGAADTERVRDAFVKVVEDFGGIPRHFLSGTVNYINSATSSWTENSRESVQDADICVFVIVEEIGRITWETEVSEALMSGKPFLVLCLDKTHQRYLFLHSTFPPPVELSVIPSEQDRNLVMTLRELYHERQITVAPFTDDSFRDVLRRELSQLFRIAVGHLSERNRRGSAVPLFAEPSRLSMTDLAVARRIVLDEFEEKHKRKQALRALAARAALDEEPLYALLTSPEQGIQRLSFELLEQLYTPRPADPAFLEHLVVIANASDDVGVARRMIPIVMAIDLPGAVAALALLDLDDAGCKRRLAACLEAHEDAVAELGLGGPVAELLRACLSGSAPSDWKSRCRAYLDRLGGAPRERTD</sequence>
<accession>A0A6G3TKN3</accession>
<gene>
    <name evidence="1" type="ORF">G3I66_28565</name>
</gene>
<dbReference type="EMBL" id="JAAGMQ010000846">
    <property type="protein sequence ID" value="NEC37096.1"/>
    <property type="molecule type" value="Genomic_DNA"/>
</dbReference>
<name>A0A6G3TKN3_9ACTN</name>
<comment type="caution">
    <text evidence="1">The sequence shown here is derived from an EMBL/GenBank/DDBJ whole genome shotgun (WGS) entry which is preliminary data.</text>
</comment>
<evidence type="ECO:0000313" key="1">
    <source>
        <dbReference type="EMBL" id="NEC37096.1"/>
    </source>
</evidence>
<dbReference type="Proteomes" id="UP000475666">
    <property type="component" value="Unassembled WGS sequence"/>
</dbReference>